<sequence>MKISFIGAGNVAWHLAQAFENAGHWICEVYSRNPDHARLLASSLYDTNVQPDLNFSESEAELIIIAVSDDAIEHVIEQIVLPENAILAHTSGTRSLAEFQKLVEVYSDVYVHTGVFYPLQTFTKGVEMYYREIPFCIESRNELIESRLIKLAESISDSVTRMDSDERFILHVGAVFASNFTNYLFTVSHNLLEREQISFELLKPLIRTTVNKVLLAVDPAPGQTGPARRGDWKTTSRHLEYLQETNQDWIEIYRVLTDKIRDFYIAK</sequence>
<dbReference type="Gene3D" id="3.40.50.720">
    <property type="entry name" value="NAD(P)-binding Rossmann-like Domain"/>
    <property type="match status" value="1"/>
</dbReference>
<dbReference type="InterPro" id="IPR018931">
    <property type="entry name" value="DUF2520"/>
</dbReference>
<dbReference type="InterPro" id="IPR008927">
    <property type="entry name" value="6-PGluconate_DH-like_C_sf"/>
</dbReference>
<reference evidence="3 4" key="1">
    <citation type="submission" date="2020-06" db="EMBL/GenBank/DDBJ databases">
        <title>Dyadobacter sandarakinus sp. nov., isolated from the soil of the Arctic Yellow River Station.</title>
        <authorList>
            <person name="Zhang Y."/>
            <person name="Peng F."/>
        </authorList>
    </citation>
    <scope>NUCLEOTIDE SEQUENCE [LARGE SCALE GENOMIC DNA]</scope>
    <source>
        <strain evidence="3 4">Q3-56</strain>
    </source>
</reference>
<evidence type="ECO:0000259" key="2">
    <source>
        <dbReference type="Pfam" id="PF10728"/>
    </source>
</evidence>
<evidence type="ECO:0000313" key="3">
    <source>
        <dbReference type="EMBL" id="QRR03117.1"/>
    </source>
</evidence>
<name>A0ABX7ICC4_9BACT</name>
<dbReference type="InterPro" id="IPR037108">
    <property type="entry name" value="TM1727-like_C_sf"/>
</dbReference>
<keyword evidence="4" id="KW-1185">Reference proteome</keyword>
<dbReference type="Pfam" id="PF10728">
    <property type="entry name" value="DUF2520"/>
    <property type="match status" value="1"/>
</dbReference>
<protein>
    <submittedName>
        <fullName evidence="3">DUF2520 domain-containing protein</fullName>
    </submittedName>
</protein>
<dbReference type="InterPro" id="IPR028939">
    <property type="entry name" value="P5C_Rdtase_cat_N"/>
</dbReference>
<dbReference type="SUPFAM" id="SSF48179">
    <property type="entry name" value="6-phosphogluconate dehydrogenase C-terminal domain-like"/>
    <property type="match status" value="1"/>
</dbReference>
<organism evidence="3 4">
    <name type="scientific">Dyadobacter sandarakinus</name>
    <dbReference type="NCBI Taxonomy" id="2747268"/>
    <lineage>
        <taxon>Bacteria</taxon>
        <taxon>Pseudomonadati</taxon>
        <taxon>Bacteroidota</taxon>
        <taxon>Cytophagia</taxon>
        <taxon>Cytophagales</taxon>
        <taxon>Spirosomataceae</taxon>
        <taxon>Dyadobacter</taxon>
    </lineage>
</organism>
<dbReference type="RefSeq" id="WP_204658741.1">
    <property type="nucleotide sequence ID" value="NZ_CP056775.1"/>
</dbReference>
<feature type="domain" description="DUF2520" evidence="2">
    <location>
        <begin position="133"/>
        <end position="259"/>
    </location>
</feature>
<dbReference type="InterPro" id="IPR036291">
    <property type="entry name" value="NAD(P)-bd_dom_sf"/>
</dbReference>
<dbReference type="Proteomes" id="UP000612680">
    <property type="component" value="Chromosome"/>
</dbReference>
<proteinExistence type="predicted"/>
<feature type="domain" description="Pyrroline-5-carboxylate reductase catalytic N-terminal" evidence="1">
    <location>
        <begin position="2"/>
        <end position="79"/>
    </location>
</feature>
<dbReference type="SUPFAM" id="SSF51735">
    <property type="entry name" value="NAD(P)-binding Rossmann-fold domains"/>
    <property type="match status" value="1"/>
</dbReference>
<accession>A0ABX7ICC4</accession>
<dbReference type="PANTHER" id="PTHR40459:SF1">
    <property type="entry name" value="CONSERVED HYPOTHETICAL ALANINE AND LEUCINE RICH PROTEIN"/>
    <property type="match status" value="1"/>
</dbReference>
<gene>
    <name evidence="3" type="ORF">HWI92_20465</name>
</gene>
<evidence type="ECO:0000313" key="4">
    <source>
        <dbReference type="Proteomes" id="UP000612680"/>
    </source>
</evidence>
<dbReference type="PANTHER" id="PTHR40459">
    <property type="entry name" value="CONSERVED HYPOTHETICAL ALANINE AND LEUCINE RICH PROTEIN"/>
    <property type="match status" value="1"/>
</dbReference>
<dbReference type="EMBL" id="CP056775">
    <property type="protein sequence ID" value="QRR03117.1"/>
    <property type="molecule type" value="Genomic_DNA"/>
</dbReference>
<dbReference type="Pfam" id="PF03807">
    <property type="entry name" value="F420_oxidored"/>
    <property type="match status" value="1"/>
</dbReference>
<dbReference type="Gene3D" id="1.10.1040.20">
    <property type="entry name" value="ProC-like, C-terminal domain"/>
    <property type="match status" value="1"/>
</dbReference>
<evidence type="ECO:0000259" key="1">
    <source>
        <dbReference type="Pfam" id="PF03807"/>
    </source>
</evidence>